<dbReference type="AlphaFoldDB" id="A0AAD4FE59"/>
<evidence type="ECO:0000313" key="2">
    <source>
        <dbReference type="Proteomes" id="UP001199106"/>
    </source>
</evidence>
<gene>
    <name evidence="1" type="ORF">G6011_05616</name>
</gene>
<comment type="caution">
    <text evidence="1">The sequence shown here is derived from an EMBL/GenBank/DDBJ whole genome shotgun (WGS) entry which is preliminary data.</text>
</comment>
<reference evidence="1" key="1">
    <citation type="submission" date="2021-07" db="EMBL/GenBank/DDBJ databases">
        <title>Genome Resource of American Ginseng Black Spot Pathogen Alternaria panax.</title>
        <authorList>
            <person name="Qiu C."/>
            <person name="Wang W."/>
            <person name="Liu Z."/>
        </authorList>
    </citation>
    <scope>NUCLEOTIDE SEQUENCE</scope>
    <source>
        <strain evidence="1">BNCC115425</strain>
    </source>
</reference>
<keyword evidence="2" id="KW-1185">Reference proteome</keyword>
<evidence type="ECO:0000313" key="1">
    <source>
        <dbReference type="EMBL" id="KAG9187745.1"/>
    </source>
</evidence>
<dbReference type="Proteomes" id="UP001199106">
    <property type="component" value="Unassembled WGS sequence"/>
</dbReference>
<dbReference type="EMBL" id="JAANER010000007">
    <property type="protein sequence ID" value="KAG9187745.1"/>
    <property type="molecule type" value="Genomic_DNA"/>
</dbReference>
<organism evidence="1 2">
    <name type="scientific">Alternaria panax</name>
    <dbReference type="NCBI Taxonomy" id="48097"/>
    <lineage>
        <taxon>Eukaryota</taxon>
        <taxon>Fungi</taxon>
        <taxon>Dikarya</taxon>
        <taxon>Ascomycota</taxon>
        <taxon>Pezizomycotina</taxon>
        <taxon>Dothideomycetes</taxon>
        <taxon>Pleosporomycetidae</taxon>
        <taxon>Pleosporales</taxon>
        <taxon>Pleosporineae</taxon>
        <taxon>Pleosporaceae</taxon>
        <taxon>Alternaria</taxon>
        <taxon>Alternaria sect. Panax</taxon>
    </lineage>
</organism>
<accession>A0AAD4FE59</accession>
<name>A0AAD4FE59_9PLEO</name>
<proteinExistence type="predicted"/>
<protein>
    <submittedName>
        <fullName evidence="1">Uncharacterized protein</fullName>
    </submittedName>
</protein>
<sequence>MSVKAFLPSFGVAVSQVAVQAANTIYPTEYIVEHMLKLSNYLIDLAGSSNLFGKPEIDLYTPNLGTLFARLQKKQVGPSLLPRGFLTAERIHARIYLRSDQEAADRPLADYEDLYYALVARMQEMHQLLNLRIESGFNDATELVYEGGPSIAELHNSLSEYWNMLNDPSCGKALDDAVREAKVQALRYEVVWQVEKDNISVEDGHAQLAALYSPDVYRGILGVNFIQDWAPTMTGAYLEQKYRHVLNLEREEATFKARQERRQAKLKSKRDALNGAPTAVQRLPDRRRARAVRKAGHDADSKTYIEADHQCLPKDQPWMQHSPEYRAELRPGHRPEEHSTTVCEQNIAQAEDMLMLLEWQMKTQRVSEYSGYLRARAGQDSQHAVQGTQDSVTDDFVSPSYPTLSRGGNGGEFNHASTYYSQYMEF</sequence>